<accession>A0A223VBN2</accession>
<keyword evidence="2" id="KW-0732">Signal</keyword>
<feature type="chain" id="PRO_5012736612" evidence="2">
    <location>
        <begin position="22"/>
        <end position="502"/>
    </location>
</feature>
<dbReference type="PANTHER" id="PTHR36842">
    <property type="entry name" value="PROTEIN TOLB HOMOLOG"/>
    <property type="match status" value="1"/>
</dbReference>
<evidence type="ECO:0000313" key="4">
    <source>
        <dbReference type="Proteomes" id="UP000215244"/>
    </source>
</evidence>
<protein>
    <submittedName>
        <fullName evidence="3">Biopolymer transporter TolR</fullName>
    </submittedName>
</protein>
<evidence type="ECO:0000256" key="2">
    <source>
        <dbReference type="SAM" id="SignalP"/>
    </source>
</evidence>
<sequence length="502" mass="56116">MRTASLLVTLFVFLDAPMLSAQHKIGIFDGTTVIGNPKIKGTASYAAENQTYTLSGAGTNMWFGQDEFQYLWTTLQGDFILRTTVHFKGKGKDPHRKAGWIVKNSLDTNSKHVNASTHGDGLTSLQYRTSIGGLTEEVKSANTSPTIIQLERRGTTYIMSTAKFGEEFTQVELADMEMDNEVYVGLYVCSHNPSVLESATFSNVRIIKPVDPEFTPYRDYIGSNLEVIDVETGHREVLYQSAHSIQAPNWTPDGKRLIYNSKGHLYNYDLASNGITPLNTGFAVNNNNDHVLTFDGSILGISNHNQEDNGTSALYYLPSKGDSLPKMVTEPGVGASYFHGWSKDNKKMIFTGNRNGAYNIFTIDIKNGKEAQLTDLPTLDDGPEYSPDGKHIFFNSVRTGNMQLFRMKKNGKDQEQLTFDEYNNWFPHVSPDQKWIVFISFPKDIDPSDHPFYKHCMLRIMPYKGGKPKVLAHIYGGQGSINVPSWSPDSKRIAFVTNTGSY</sequence>
<feature type="signal peptide" evidence="2">
    <location>
        <begin position="1"/>
        <end position="21"/>
    </location>
</feature>
<dbReference type="Gene3D" id="2.60.120.200">
    <property type="match status" value="1"/>
</dbReference>
<dbReference type="AlphaFoldDB" id="A0A223VBN2"/>
<dbReference type="OrthoDB" id="8432779at2"/>
<reference evidence="3 4" key="1">
    <citation type="submission" date="2017-08" db="EMBL/GenBank/DDBJ databases">
        <title>The complete genome sequence of Maribacter sp. B1, isolated from deep-sea sediment.</title>
        <authorList>
            <person name="Wu Y.-H."/>
            <person name="Cheng H."/>
            <person name="Xu X.-W."/>
        </authorList>
    </citation>
    <scope>NUCLEOTIDE SEQUENCE [LARGE SCALE GENOMIC DNA]</scope>
    <source>
        <strain evidence="3 4">B1</strain>
    </source>
</reference>
<proteinExistence type="inferred from homology"/>
<dbReference type="SUPFAM" id="SSF82171">
    <property type="entry name" value="DPP6 N-terminal domain-like"/>
    <property type="match status" value="1"/>
</dbReference>
<keyword evidence="4" id="KW-1185">Reference proteome</keyword>
<evidence type="ECO:0000256" key="1">
    <source>
        <dbReference type="ARBA" id="ARBA00009820"/>
    </source>
</evidence>
<dbReference type="RefSeq" id="WP_094999316.1">
    <property type="nucleotide sequence ID" value="NZ_BMJL01000005.1"/>
</dbReference>
<dbReference type="EMBL" id="CP022957">
    <property type="protein sequence ID" value="ASV32774.1"/>
    <property type="molecule type" value="Genomic_DNA"/>
</dbReference>
<evidence type="ECO:0000313" key="3">
    <source>
        <dbReference type="EMBL" id="ASV32774.1"/>
    </source>
</evidence>
<dbReference type="PANTHER" id="PTHR36842:SF1">
    <property type="entry name" value="PROTEIN TOLB"/>
    <property type="match status" value="1"/>
</dbReference>
<gene>
    <name evidence="3" type="ORF">CJ263_18695</name>
</gene>
<dbReference type="Pfam" id="PF07676">
    <property type="entry name" value="PD40"/>
    <property type="match status" value="4"/>
</dbReference>
<name>A0A223VBN2_9FLAO</name>
<dbReference type="Proteomes" id="UP000215244">
    <property type="component" value="Chromosome"/>
</dbReference>
<dbReference type="KEGG" id="marb:CJ263_18695"/>
<dbReference type="InterPro" id="IPR011659">
    <property type="entry name" value="WD40"/>
</dbReference>
<comment type="similarity">
    <text evidence="1">Belongs to the TolB family.</text>
</comment>
<dbReference type="Gene3D" id="2.120.10.30">
    <property type="entry name" value="TolB, C-terminal domain"/>
    <property type="match status" value="1"/>
</dbReference>
<dbReference type="InterPro" id="IPR011042">
    <property type="entry name" value="6-blade_b-propeller_TolB-like"/>
</dbReference>
<organism evidence="3 4">
    <name type="scientific">Maribacter cobaltidurans</name>
    <dbReference type="NCBI Taxonomy" id="1178778"/>
    <lineage>
        <taxon>Bacteria</taxon>
        <taxon>Pseudomonadati</taxon>
        <taxon>Bacteroidota</taxon>
        <taxon>Flavobacteriia</taxon>
        <taxon>Flavobacteriales</taxon>
        <taxon>Flavobacteriaceae</taxon>
        <taxon>Maribacter</taxon>
    </lineage>
</organism>